<gene>
    <name evidence="3" type="primary">22</name>
    <name evidence="3" type="ORF">SEA_PHANPHAGIA_22</name>
</gene>
<feature type="domain" description="RNA polymerase sigma-70 region 4" evidence="2">
    <location>
        <begin position="23"/>
        <end position="62"/>
    </location>
</feature>
<dbReference type="Proteomes" id="UP000503416">
    <property type="component" value="Genome"/>
</dbReference>
<accession>A0A6G9LFC0</accession>
<dbReference type="InterPro" id="IPR013324">
    <property type="entry name" value="RNA_pol_sigma_r3/r4-like"/>
</dbReference>
<evidence type="ECO:0000313" key="3">
    <source>
        <dbReference type="EMBL" id="QIQ63711.1"/>
    </source>
</evidence>
<dbReference type="Pfam" id="PF04545">
    <property type="entry name" value="Sigma70_r4"/>
    <property type="match status" value="1"/>
</dbReference>
<dbReference type="Gene3D" id="1.10.10.60">
    <property type="entry name" value="Homeodomain-like"/>
    <property type="match status" value="1"/>
</dbReference>
<dbReference type="GO" id="GO:0003700">
    <property type="term" value="F:DNA-binding transcription factor activity"/>
    <property type="evidence" value="ECO:0007669"/>
    <property type="project" value="InterPro"/>
</dbReference>
<evidence type="ECO:0000256" key="1">
    <source>
        <dbReference type="SAM" id="MobiDB-lite"/>
    </source>
</evidence>
<sequence>MSIADQLAENRDKRQKAAAETSALTSEMHDLVKAAYDAGMPAPEIARKAGITRGRVYQIIRTSTRS</sequence>
<dbReference type="InterPro" id="IPR007630">
    <property type="entry name" value="RNA_pol_sigma70_r4"/>
</dbReference>
<feature type="compositionally biased region" description="Basic and acidic residues" evidence="1">
    <location>
        <begin position="8"/>
        <end position="17"/>
    </location>
</feature>
<dbReference type="EMBL" id="MT114167">
    <property type="protein sequence ID" value="QIQ63711.1"/>
    <property type="molecule type" value="Genomic_DNA"/>
</dbReference>
<reference evidence="3 4" key="1">
    <citation type="submission" date="2020-02" db="EMBL/GenBank/DDBJ databases">
        <authorList>
            <person name="Murphy A."/>
            <person name="Cottrell A."/>
            <person name="Eagle H."/>
            <person name="Glenn A."/>
            <person name="Marsh C."/>
            <person name="Poisson J."/>
            <person name="Schott J."/>
            <person name="Steele B."/>
            <person name="Sunitsch G."/>
            <person name="Tsybulnik D."/>
            <person name="Uchytil C."/>
            <person name="Vue L."/>
            <person name="Poxleitner M."/>
            <person name="Ettinger A.-S.H."/>
            <person name="Anders K.R."/>
            <person name="Schaff J.E."/>
            <person name="Dashiell C.L."/>
            <person name="Macialek J.A."/>
            <person name="Bradley K.W."/>
            <person name="Asai D.J."/>
            <person name="Bowman C.A."/>
            <person name="Russell D.A."/>
            <person name="Pope W.H."/>
            <person name="Jacobs-Sera D."/>
            <person name="Hendrix R.W."/>
            <person name="Hatfull G.F."/>
        </authorList>
    </citation>
    <scope>NUCLEOTIDE SEQUENCE [LARGE SCALE GENOMIC DNA]</scope>
</reference>
<evidence type="ECO:0000313" key="4">
    <source>
        <dbReference type="Proteomes" id="UP000503416"/>
    </source>
</evidence>
<feature type="region of interest" description="Disordered" evidence="1">
    <location>
        <begin position="1"/>
        <end position="22"/>
    </location>
</feature>
<evidence type="ECO:0000259" key="2">
    <source>
        <dbReference type="Pfam" id="PF04545"/>
    </source>
</evidence>
<proteinExistence type="predicted"/>
<dbReference type="GO" id="GO:0006352">
    <property type="term" value="P:DNA-templated transcription initiation"/>
    <property type="evidence" value="ECO:0007669"/>
    <property type="project" value="InterPro"/>
</dbReference>
<name>A0A6G9LFC0_9CAUD</name>
<dbReference type="SUPFAM" id="SSF88659">
    <property type="entry name" value="Sigma3 and sigma4 domains of RNA polymerase sigma factors"/>
    <property type="match status" value="1"/>
</dbReference>
<organism evidence="3 4">
    <name type="scientific">Mycobacterium phage Phanphagia</name>
    <dbReference type="NCBI Taxonomy" id="2719206"/>
    <lineage>
        <taxon>Viruses</taxon>
        <taxon>Duplodnaviria</taxon>
        <taxon>Heunggongvirae</taxon>
        <taxon>Uroviricota</taxon>
        <taxon>Caudoviricetes</taxon>
        <taxon>Gracegardnervirinae</taxon>
        <taxon>Cheoctovirus</taxon>
        <taxon>Cheoctovirus shauna1</taxon>
        <taxon>Mycobacterium virus Shauna1</taxon>
    </lineage>
</organism>
<protein>
    <recommendedName>
        <fullName evidence="2">RNA polymerase sigma-70 region 4 domain-containing protein</fullName>
    </recommendedName>
</protein>